<keyword evidence="4" id="KW-0238">DNA-binding</keyword>
<proteinExistence type="predicted"/>
<dbReference type="GO" id="GO:0003677">
    <property type="term" value="F:DNA binding"/>
    <property type="evidence" value="ECO:0007669"/>
    <property type="project" value="UniProtKB-KW"/>
</dbReference>
<comment type="subcellular location">
    <subcellularLocation>
        <location evidence="1">Nucleus</location>
    </subcellularLocation>
</comment>
<protein>
    <recommendedName>
        <fullName evidence="9">BZIP domain-containing protein</fullName>
    </recommendedName>
</protein>
<dbReference type="GO" id="GO:0045893">
    <property type="term" value="P:positive regulation of DNA-templated transcription"/>
    <property type="evidence" value="ECO:0007669"/>
    <property type="project" value="InterPro"/>
</dbReference>
<name>B9G1D2_ORYSJ</name>
<keyword evidence="3" id="KW-0805">Transcription regulation</keyword>
<evidence type="ECO:0000259" key="9">
    <source>
        <dbReference type="PROSITE" id="PS50217"/>
    </source>
</evidence>
<evidence type="ECO:0000256" key="4">
    <source>
        <dbReference type="ARBA" id="ARBA00023125"/>
    </source>
</evidence>
<feature type="compositionally biased region" description="Low complexity" evidence="8">
    <location>
        <begin position="14"/>
        <end position="23"/>
    </location>
</feature>
<evidence type="ECO:0000256" key="5">
    <source>
        <dbReference type="ARBA" id="ARBA00023163"/>
    </source>
</evidence>
<reference evidence="10" key="2">
    <citation type="submission" date="2008-12" db="EMBL/GenBank/DDBJ databases">
        <title>Improved gene annotation of the rice (Oryza sativa) genomes.</title>
        <authorList>
            <person name="Wang J."/>
            <person name="Li R."/>
            <person name="Fan W."/>
            <person name="Huang Q."/>
            <person name="Zhang J."/>
            <person name="Zhou Y."/>
            <person name="Hu Y."/>
            <person name="Zi S."/>
            <person name="Li J."/>
            <person name="Ni P."/>
            <person name="Zheng H."/>
            <person name="Zhang Y."/>
            <person name="Zhao M."/>
            <person name="Hao Q."/>
            <person name="McDermott J."/>
            <person name="Samudrala R."/>
            <person name="Kristiansen K."/>
            <person name="Wong G.K.-S."/>
        </authorList>
    </citation>
    <scope>NUCLEOTIDE SEQUENCE</scope>
</reference>
<dbReference type="Proteomes" id="UP000007752">
    <property type="component" value="Chromosome 8"/>
</dbReference>
<dbReference type="InterPro" id="IPR004827">
    <property type="entry name" value="bZIP"/>
</dbReference>
<dbReference type="SUPFAM" id="SSF57959">
    <property type="entry name" value="Leucine zipper domain"/>
    <property type="match status" value="1"/>
</dbReference>
<dbReference type="Gene3D" id="1.20.5.170">
    <property type="match status" value="1"/>
</dbReference>
<evidence type="ECO:0000256" key="1">
    <source>
        <dbReference type="ARBA" id="ARBA00004123"/>
    </source>
</evidence>
<feature type="region of interest" description="Disordered" evidence="8">
    <location>
        <begin position="117"/>
        <end position="142"/>
    </location>
</feature>
<sequence>MDLKDGGGSERRGAAAGAGAGAAPLARQGSIYSLTFDEFQSTLGGMGGGLGKDFGSMNMDELLRSIWTAEESQAMASASAAAAAAEGGLQRQGSLTLPRTLSVKTVDEVWRDLEREASPGAAAADGGGGGGEQQQPRRQPTLGEMTLEEFLVRAGVVRENTAAAAAMVAAAAAPPVAPRSIPAVNNSSIFFGNYGGVNDAAAAAAGAMGFSPVGIGDPTMGNRLMSGVAGIGGGAITVAPVDTSVGQMDSAGKGDGDLSSPMAPVPYPFEGVIRGRRSGGNVEKVVERRQRRMIKNRESAARSRARKQAYTMELEAEVQKLKEQNMELQKKQEEIMEMQKNFFPEMQKNQVMITLIHGKQVLEAVNNPYGQKKRCLRRTLTEGCIMSEEFMPKMINMGSHLTRKNKPDQSDTTVEFHPRPDVLLQGAGEGLVFLLGGQDSTESRPENDTVLVQIQGPATVSSGSVTVQAGPNCRAKEEPIRDTNHWRQHPGVPYAPGHGEPTPSLLGLRDTQHCPFHGQFQKQFFPPRSSSGNQRRPMADLSPDWGRFGLDWDCGVTSARTFGNDRDGTAF</sequence>
<dbReference type="GO" id="GO:0005634">
    <property type="term" value="C:nucleus"/>
    <property type="evidence" value="ECO:0007669"/>
    <property type="project" value="UniProtKB-SubCell"/>
</dbReference>
<dbReference type="FunFam" id="1.20.5.170:FF:000048">
    <property type="entry name" value="ABSCISIC ACID-INSENSITIVE 5-like protein 5"/>
    <property type="match status" value="1"/>
</dbReference>
<feature type="compositionally biased region" description="Basic and acidic residues" evidence="8">
    <location>
        <begin position="1"/>
        <end position="13"/>
    </location>
</feature>
<feature type="coiled-coil region" evidence="7">
    <location>
        <begin position="304"/>
        <end position="341"/>
    </location>
</feature>
<dbReference type="EMBL" id="CM000145">
    <property type="protein sequence ID" value="EEE68849.1"/>
    <property type="molecule type" value="Genomic_DNA"/>
</dbReference>
<dbReference type="PROSITE" id="PS00036">
    <property type="entry name" value="BZIP_BASIC"/>
    <property type="match status" value="1"/>
</dbReference>
<dbReference type="Pfam" id="PF00170">
    <property type="entry name" value="bZIP_1"/>
    <property type="match status" value="1"/>
</dbReference>
<dbReference type="AlphaFoldDB" id="B9G1D2"/>
<feature type="domain" description="BZIP" evidence="9">
    <location>
        <begin position="286"/>
        <end position="337"/>
    </location>
</feature>
<gene>
    <name evidence="10" type="ORF">OsJ_27642</name>
</gene>
<evidence type="ECO:0000256" key="3">
    <source>
        <dbReference type="ARBA" id="ARBA00023015"/>
    </source>
</evidence>
<evidence type="ECO:0000313" key="10">
    <source>
        <dbReference type="EMBL" id="EEE68849.1"/>
    </source>
</evidence>
<dbReference type="InterPro" id="IPR046347">
    <property type="entry name" value="bZIP_sf"/>
</dbReference>
<dbReference type="CDD" id="cd14707">
    <property type="entry name" value="bZIP_plant_BZIP46"/>
    <property type="match status" value="1"/>
</dbReference>
<keyword evidence="6" id="KW-0539">Nucleus</keyword>
<dbReference type="HOGENOM" id="CLU_043238_1_1_1"/>
<evidence type="ECO:0000256" key="7">
    <source>
        <dbReference type="SAM" id="Coils"/>
    </source>
</evidence>
<dbReference type="GO" id="GO:0009738">
    <property type="term" value="P:abscisic acid-activated signaling pathway"/>
    <property type="evidence" value="ECO:0007669"/>
    <property type="project" value="UniProtKB-KW"/>
</dbReference>
<dbReference type="PANTHER" id="PTHR22952:SF463">
    <property type="entry name" value="ABSCISIC ACID-INSENSITIVE 5-LIKE PROTEIN 7"/>
    <property type="match status" value="1"/>
</dbReference>
<dbReference type="PROSITE" id="PS50217">
    <property type="entry name" value="BZIP"/>
    <property type="match status" value="1"/>
</dbReference>
<keyword evidence="7" id="KW-0175">Coiled coil</keyword>
<keyword evidence="5" id="KW-0804">Transcription</keyword>
<dbReference type="GO" id="GO:0003700">
    <property type="term" value="F:DNA-binding transcription factor activity"/>
    <property type="evidence" value="ECO:0007669"/>
    <property type="project" value="InterPro"/>
</dbReference>
<accession>B9G1D2</accession>
<feature type="region of interest" description="Disordered" evidence="8">
    <location>
        <begin position="1"/>
        <end position="23"/>
    </location>
</feature>
<evidence type="ECO:0000256" key="6">
    <source>
        <dbReference type="ARBA" id="ARBA00023242"/>
    </source>
</evidence>
<dbReference type="PANTHER" id="PTHR22952">
    <property type="entry name" value="CAMP-RESPONSE ELEMENT BINDING PROTEIN-RELATED"/>
    <property type="match status" value="1"/>
</dbReference>
<evidence type="ECO:0000256" key="8">
    <source>
        <dbReference type="SAM" id="MobiDB-lite"/>
    </source>
</evidence>
<dbReference type="SMART" id="SM00338">
    <property type="entry name" value="BRLZ"/>
    <property type="match status" value="1"/>
</dbReference>
<keyword evidence="2" id="KW-0938">Abscisic acid signaling pathway</keyword>
<reference evidence="10" key="1">
    <citation type="journal article" date="2005" name="PLoS Biol.">
        <title>The genomes of Oryza sativa: a history of duplications.</title>
        <authorList>
            <person name="Yu J."/>
            <person name="Wang J."/>
            <person name="Lin W."/>
            <person name="Li S."/>
            <person name="Li H."/>
            <person name="Zhou J."/>
            <person name="Ni P."/>
            <person name="Dong W."/>
            <person name="Hu S."/>
            <person name="Zeng C."/>
            <person name="Zhang J."/>
            <person name="Zhang Y."/>
            <person name="Li R."/>
            <person name="Xu Z."/>
            <person name="Li S."/>
            <person name="Li X."/>
            <person name="Zheng H."/>
            <person name="Cong L."/>
            <person name="Lin L."/>
            <person name="Yin J."/>
            <person name="Geng J."/>
            <person name="Li G."/>
            <person name="Shi J."/>
            <person name="Liu J."/>
            <person name="Lv H."/>
            <person name="Li J."/>
            <person name="Wang J."/>
            <person name="Deng Y."/>
            <person name="Ran L."/>
            <person name="Shi X."/>
            <person name="Wang X."/>
            <person name="Wu Q."/>
            <person name="Li C."/>
            <person name="Ren X."/>
            <person name="Wang J."/>
            <person name="Wang X."/>
            <person name="Li D."/>
            <person name="Liu D."/>
            <person name="Zhang X."/>
            <person name="Ji Z."/>
            <person name="Zhao W."/>
            <person name="Sun Y."/>
            <person name="Zhang Z."/>
            <person name="Bao J."/>
            <person name="Han Y."/>
            <person name="Dong L."/>
            <person name="Ji J."/>
            <person name="Chen P."/>
            <person name="Wu S."/>
            <person name="Liu J."/>
            <person name="Xiao Y."/>
            <person name="Bu D."/>
            <person name="Tan J."/>
            <person name="Yang L."/>
            <person name="Ye C."/>
            <person name="Zhang J."/>
            <person name="Xu J."/>
            <person name="Zhou Y."/>
            <person name="Yu Y."/>
            <person name="Zhang B."/>
            <person name="Zhuang S."/>
            <person name="Wei H."/>
            <person name="Liu B."/>
            <person name="Lei M."/>
            <person name="Yu H."/>
            <person name="Li Y."/>
            <person name="Xu H."/>
            <person name="Wei S."/>
            <person name="He X."/>
            <person name="Fang L."/>
            <person name="Zhang Z."/>
            <person name="Zhang Y."/>
            <person name="Huang X."/>
            <person name="Su Z."/>
            <person name="Tong W."/>
            <person name="Li J."/>
            <person name="Tong Z."/>
            <person name="Li S."/>
            <person name="Ye J."/>
            <person name="Wang L."/>
            <person name="Fang L."/>
            <person name="Lei T."/>
            <person name="Chen C."/>
            <person name="Chen H."/>
            <person name="Xu Z."/>
            <person name="Li H."/>
            <person name="Huang H."/>
            <person name="Zhang F."/>
            <person name="Xu H."/>
            <person name="Li N."/>
            <person name="Zhao C."/>
            <person name="Li S."/>
            <person name="Dong L."/>
            <person name="Huang Y."/>
            <person name="Li L."/>
            <person name="Xi Y."/>
            <person name="Qi Q."/>
            <person name="Li W."/>
            <person name="Zhang B."/>
            <person name="Hu W."/>
            <person name="Zhang Y."/>
            <person name="Tian X."/>
            <person name="Jiao Y."/>
            <person name="Liang X."/>
            <person name="Jin J."/>
            <person name="Gao L."/>
            <person name="Zheng W."/>
            <person name="Hao B."/>
            <person name="Liu S."/>
            <person name="Wang W."/>
            <person name="Yuan L."/>
            <person name="Cao M."/>
            <person name="McDermott J."/>
            <person name="Samudrala R."/>
            <person name="Wang J."/>
            <person name="Wong G.K."/>
            <person name="Yang H."/>
        </authorList>
    </citation>
    <scope>NUCLEOTIDE SEQUENCE [LARGE SCALE GENOMIC DNA]</scope>
</reference>
<organism evidence="10">
    <name type="scientific">Oryza sativa subsp. japonica</name>
    <name type="common">Rice</name>
    <dbReference type="NCBI Taxonomy" id="39947"/>
    <lineage>
        <taxon>Eukaryota</taxon>
        <taxon>Viridiplantae</taxon>
        <taxon>Streptophyta</taxon>
        <taxon>Embryophyta</taxon>
        <taxon>Tracheophyta</taxon>
        <taxon>Spermatophyta</taxon>
        <taxon>Magnoliopsida</taxon>
        <taxon>Liliopsida</taxon>
        <taxon>Poales</taxon>
        <taxon>Poaceae</taxon>
        <taxon>BOP clade</taxon>
        <taxon>Oryzoideae</taxon>
        <taxon>Oryzeae</taxon>
        <taxon>Oryzinae</taxon>
        <taxon>Oryza</taxon>
        <taxon>Oryza sativa</taxon>
    </lineage>
</organism>
<evidence type="ECO:0000256" key="2">
    <source>
        <dbReference type="ARBA" id="ARBA00022682"/>
    </source>
</evidence>
<dbReference type="InterPro" id="IPR043452">
    <property type="entry name" value="BZIP46-like"/>
</dbReference>